<dbReference type="AlphaFoldDB" id="A0A8T2UQX4"/>
<feature type="repeat" description="PPR" evidence="2">
    <location>
        <begin position="314"/>
        <end position="348"/>
    </location>
</feature>
<dbReference type="PROSITE" id="PS51375">
    <property type="entry name" value="PPR"/>
    <property type="match status" value="9"/>
</dbReference>
<feature type="repeat" description="PPR" evidence="2">
    <location>
        <begin position="416"/>
        <end position="450"/>
    </location>
</feature>
<organism evidence="3 4">
    <name type="scientific">Ceratopteris richardii</name>
    <name type="common">Triangle waterfern</name>
    <dbReference type="NCBI Taxonomy" id="49495"/>
    <lineage>
        <taxon>Eukaryota</taxon>
        <taxon>Viridiplantae</taxon>
        <taxon>Streptophyta</taxon>
        <taxon>Embryophyta</taxon>
        <taxon>Tracheophyta</taxon>
        <taxon>Polypodiopsida</taxon>
        <taxon>Polypodiidae</taxon>
        <taxon>Polypodiales</taxon>
        <taxon>Pteridineae</taxon>
        <taxon>Pteridaceae</taxon>
        <taxon>Parkerioideae</taxon>
        <taxon>Ceratopteris</taxon>
    </lineage>
</organism>
<dbReference type="Gene3D" id="1.25.40.10">
    <property type="entry name" value="Tetratricopeptide repeat domain"/>
    <property type="match status" value="8"/>
</dbReference>
<feature type="repeat" description="PPR" evidence="2">
    <location>
        <begin position="213"/>
        <end position="247"/>
    </location>
</feature>
<sequence length="1052" mass="117038">MVFCQEASRNWNSLIASYVKLDKPLEALLLYQKVQQKKPYACPSNPTFVDLLKACAKLRDVRNGINIHWEIVRMGLSDTNIFIGSALVDMYIKCDFVSQARQVFDRLFQRNVVTWTSIIGGYVEHGDAREALCLFEKMLYDGVTPNVITFVCILKACRSLKNLHKGIEIHNEIERRGMLENHPVIGNILVNMYAKCELLHMALEVFNRLPSRNTITWTALITGYVEHGLGETALYCFEEMQSEGSFPDVFTFVSCLRACVLTGLADKAQDIHAEIERKGINKNIFLCSALIDAYAKVGLIDIAHELLDMTSITNLAAWNALISGYIEYGYDEVALECFEQMKGVSIVADHITFACILRACGQLENIDVGREIHAEVERQGLVKSHVSIGNALVDFYMKCHLLALAHQVFNMLSNRDLITWNNIIAGYLEHGCYLEAIQCIGEMSLEGISPDGATLAYEIKACGNLKDIEKAYKLHSGIIKKGFLEQQNVLGGLLITMYIKCGQLSTAQILFDYIPTKDLASWNALIMGCAEQGHGEKALEYLSKMESKGLHPDAVTYVASLRACSCIGAIYVGIELHIEIERLVLSKENAVIGNALVDMYAKCGLLHFAAEVFDRLPIRDVVSWTTFVNGYVEHGSGDIALHLIELMEVEGCLPSIATFVCGLKACAILGDVPRGQEFHSTIEKRGLLERDISLGNSLVDMYAECGMLATAERLFKELPSHDVVSWTALISKYAEYGYCGEALQLFEQMQSEGVSPDAVTFVCSLKACSGLRSVNKKKELYAQIHRQKFFQKSHSASSTLVDMYAKCGFLEKAREVFDELLMHNTVSWNALICGYSEHDQGEEVLKCFEEMQHGGISPDIVTFILCLQACGNLGAVGKGLELHAEIERRCLLGAELVGNTLVDMYAKCGTLRRAQNLVDNLPLRDVVTWTALMRGYAHVGEVENVFLAFERMLNDLVRPDPISFVVILNTCSRSGLFGRSCTYFDTMSNIYGISPLFEHHSCVVDLLSRSGQLEKALGTIKFLSVPVSPIFRRSILSACRNLGNTEFAAQAF</sequence>
<dbReference type="FunFam" id="1.25.40.10:FF:000031">
    <property type="entry name" value="Pentatricopeptide repeat-containing protein mitochondrial"/>
    <property type="match status" value="1"/>
</dbReference>
<dbReference type="FunFam" id="1.25.40.10:FF:000285">
    <property type="entry name" value="Pentatricopeptide repeat-containing protein, chloroplastic"/>
    <property type="match status" value="2"/>
</dbReference>
<feature type="repeat" description="PPR" evidence="2">
    <location>
        <begin position="722"/>
        <end position="756"/>
    </location>
</feature>
<dbReference type="GO" id="GO:0048731">
    <property type="term" value="P:system development"/>
    <property type="evidence" value="ECO:0007669"/>
    <property type="project" value="UniProtKB-ARBA"/>
</dbReference>
<dbReference type="Pfam" id="PF01535">
    <property type="entry name" value="PPR"/>
    <property type="match status" value="8"/>
</dbReference>
<keyword evidence="1" id="KW-0677">Repeat</keyword>
<comment type="caution">
    <text evidence="3">The sequence shown here is derived from an EMBL/GenBank/DDBJ whole genome shotgun (WGS) entry which is preliminary data.</text>
</comment>
<dbReference type="PANTHER" id="PTHR47926">
    <property type="entry name" value="PENTATRICOPEPTIDE REPEAT-CONTAINING PROTEIN"/>
    <property type="match status" value="1"/>
</dbReference>
<feature type="repeat" description="PPR" evidence="2">
    <location>
        <begin position="925"/>
        <end position="959"/>
    </location>
</feature>
<protein>
    <recommendedName>
        <fullName evidence="5">Pentatricopeptide repeat-containing protein</fullName>
    </recommendedName>
</protein>
<name>A0A8T2UQX4_CERRI</name>
<accession>A0A8T2UQX4</accession>
<feature type="repeat" description="PPR" evidence="2">
    <location>
        <begin position="518"/>
        <end position="552"/>
    </location>
</feature>
<feature type="repeat" description="PPR" evidence="2">
    <location>
        <begin position="620"/>
        <end position="654"/>
    </location>
</feature>
<dbReference type="GO" id="GO:0009451">
    <property type="term" value="P:RNA modification"/>
    <property type="evidence" value="ECO:0007669"/>
    <property type="project" value="InterPro"/>
</dbReference>
<feature type="repeat" description="PPR" evidence="2">
    <location>
        <begin position="111"/>
        <end position="145"/>
    </location>
</feature>
<gene>
    <name evidence="3" type="ORF">KP509_05G058700</name>
</gene>
<proteinExistence type="predicted"/>
<feature type="repeat" description="PPR" evidence="2">
    <location>
        <begin position="824"/>
        <end position="858"/>
    </location>
</feature>
<dbReference type="NCBIfam" id="TIGR00756">
    <property type="entry name" value="PPR"/>
    <property type="match status" value="9"/>
</dbReference>
<keyword evidence="4" id="KW-1185">Reference proteome</keyword>
<dbReference type="Pfam" id="PF13041">
    <property type="entry name" value="PPR_2"/>
    <property type="match status" value="6"/>
</dbReference>
<evidence type="ECO:0000256" key="1">
    <source>
        <dbReference type="ARBA" id="ARBA00022737"/>
    </source>
</evidence>
<dbReference type="OrthoDB" id="185373at2759"/>
<dbReference type="FunFam" id="1.25.40.10:FF:000158">
    <property type="entry name" value="pentatricopeptide repeat-containing protein At2g33680"/>
    <property type="match status" value="1"/>
</dbReference>
<dbReference type="GO" id="GO:0003723">
    <property type="term" value="F:RNA binding"/>
    <property type="evidence" value="ECO:0007669"/>
    <property type="project" value="InterPro"/>
</dbReference>
<evidence type="ECO:0008006" key="5">
    <source>
        <dbReference type="Google" id="ProtNLM"/>
    </source>
</evidence>
<evidence type="ECO:0000313" key="3">
    <source>
        <dbReference type="EMBL" id="KAH7437148.1"/>
    </source>
</evidence>
<evidence type="ECO:0000256" key="2">
    <source>
        <dbReference type="PROSITE-ProRule" id="PRU00708"/>
    </source>
</evidence>
<dbReference type="FunFam" id="1.25.40.10:FF:000344">
    <property type="entry name" value="Pentatricopeptide repeat-containing protein"/>
    <property type="match status" value="2"/>
</dbReference>
<dbReference type="InterPro" id="IPR046960">
    <property type="entry name" value="PPR_At4g14850-like_plant"/>
</dbReference>
<dbReference type="EMBL" id="CM035410">
    <property type="protein sequence ID" value="KAH7437148.1"/>
    <property type="molecule type" value="Genomic_DNA"/>
</dbReference>
<dbReference type="Proteomes" id="UP000825935">
    <property type="component" value="Chromosome 5"/>
</dbReference>
<dbReference type="InterPro" id="IPR002885">
    <property type="entry name" value="PPR_rpt"/>
</dbReference>
<dbReference type="InterPro" id="IPR011990">
    <property type="entry name" value="TPR-like_helical_dom_sf"/>
</dbReference>
<reference evidence="3" key="1">
    <citation type="submission" date="2021-08" db="EMBL/GenBank/DDBJ databases">
        <title>WGS assembly of Ceratopteris richardii.</title>
        <authorList>
            <person name="Marchant D.B."/>
            <person name="Chen G."/>
            <person name="Jenkins J."/>
            <person name="Shu S."/>
            <person name="Leebens-Mack J."/>
            <person name="Grimwood J."/>
            <person name="Schmutz J."/>
            <person name="Soltis P."/>
            <person name="Soltis D."/>
            <person name="Chen Z.-H."/>
        </authorList>
    </citation>
    <scope>NUCLEOTIDE SEQUENCE</scope>
    <source>
        <strain evidence="3">Whitten #5841</strain>
        <tissue evidence="3">Leaf</tissue>
    </source>
</reference>
<evidence type="ECO:0000313" key="4">
    <source>
        <dbReference type="Proteomes" id="UP000825935"/>
    </source>
</evidence>